<feature type="domain" description="C2H2-type" evidence="12">
    <location>
        <begin position="59"/>
        <end position="86"/>
    </location>
</feature>
<keyword evidence="6" id="KW-0862">Zinc</keyword>
<evidence type="ECO:0000256" key="8">
    <source>
        <dbReference type="ARBA" id="ARBA00023125"/>
    </source>
</evidence>
<dbReference type="GO" id="GO:0003677">
    <property type="term" value="F:DNA binding"/>
    <property type="evidence" value="ECO:0007669"/>
    <property type="project" value="UniProtKB-KW"/>
</dbReference>
<evidence type="ECO:0000256" key="2">
    <source>
        <dbReference type="ARBA" id="ARBA00006991"/>
    </source>
</evidence>
<dbReference type="InterPro" id="IPR013087">
    <property type="entry name" value="Znf_C2H2_type"/>
</dbReference>
<dbReference type="Proteomes" id="UP000886998">
    <property type="component" value="Unassembled WGS sequence"/>
</dbReference>
<evidence type="ECO:0000256" key="4">
    <source>
        <dbReference type="ARBA" id="ARBA00022737"/>
    </source>
</evidence>
<dbReference type="SMART" id="SM00355">
    <property type="entry name" value="ZnF_C2H2"/>
    <property type="match status" value="3"/>
</dbReference>
<feature type="domain" description="C2H2-type" evidence="12">
    <location>
        <begin position="190"/>
        <end position="217"/>
    </location>
</feature>
<keyword evidence="9" id="KW-0804">Transcription</keyword>
<feature type="domain" description="C2H2-type" evidence="12">
    <location>
        <begin position="162"/>
        <end position="189"/>
    </location>
</feature>
<evidence type="ECO:0000259" key="12">
    <source>
        <dbReference type="PROSITE" id="PS50157"/>
    </source>
</evidence>
<keyword evidence="5 11" id="KW-0863">Zinc-finger</keyword>
<dbReference type="Gene3D" id="3.30.160.60">
    <property type="entry name" value="Classic Zinc Finger"/>
    <property type="match status" value="3"/>
</dbReference>
<proteinExistence type="inferred from homology"/>
<dbReference type="InterPro" id="IPR050331">
    <property type="entry name" value="Zinc_finger"/>
</dbReference>
<keyword evidence="10" id="KW-0539">Nucleus</keyword>
<dbReference type="InterPro" id="IPR036236">
    <property type="entry name" value="Znf_C2H2_sf"/>
</dbReference>
<keyword evidence="7" id="KW-0805">Transcription regulation</keyword>
<name>A0A8X6Y8D6_9ARAC</name>
<dbReference type="PANTHER" id="PTHR16515:SF49">
    <property type="entry name" value="GASTRULA ZINC FINGER PROTEIN XLCGF49.1-LIKE-RELATED"/>
    <property type="match status" value="1"/>
</dbReference>
<gene>
    <name evidence="13" type="ORF">TNIN_433431</name>
</gene>
<keyword evidence="3" id="KW-0479">Metal-binding</keyword>
<dbReference type="SUPFAM" id="SSF57667">
    <property type="entry name" value="beta-beta-alpha zinc fingers"/>
    <property type="match status" value="2"/>
</dbReference>
<evidence type="ECO:0000256" key="7">
    <source>
        <dbReference type="ARBA" id="ARBA00023015"/>
    </source>
</evidence>
<evidence type="ECO:0000313" key="14">
    <source>
        <dbReference type="Proteomes" id="UP000886998"/>
    </source>
</evidence>
<evidence type="ECO:0000256" key="10">
    <source>
        <dbReference type="ARBA" id="ARBA00023242"/>
    </source>
</evidence>
<dbReference type="FunFam" id="3.30.160.60:FF:001506">
    <property type="entry name" value="Zinc finger protein"/>
    <property type="match status" value="1"/>
</dbReference>
<accession>A0A8X6Y8D6</accession>
<evidence type="ECO:0000313" key="13">
    <source>
        <dbReference type="EMBL" id="GFY66092.1"/>
    </source>
</evidence>
<evidence type="ECO:0000256" key="11">
    <source>
        <dbReference type="PROSITE-ProRule" id="PRU00042"/>
    </source>
</evidence>
<reference evidence="13" key="1">
    <citation type="submission" date="2020-08" db="EMBL/GenBank/DDBJ databases">
        <title>Multicomponent nature underlies the extraordinary mechanical properties of spider dragline silk.</title>
        <authorList>
            <person name="Kono N."/>
            <person name="Nakamura H."/>
            <person name="Mori M."/>
            <person name="Yoshida Y."/>
            <person name="Ohtoshi R."/>
            <person name="Malay A.D."/>
            <person name="Moran D.A.P."/>
            <person name="Tomita M."/>
            <person name="Numata K."/>
            <person name="Arakawa K."/>
        </authorList>
    </citation>
    <scope>NUCLEOTIDE SEQUENCE</scope>
</reference>
<comment type="similarity">
    <text evidence="2">Belongs to the krueppel C2H2-type zinc-finger protein family.</text>
</comment>
<keyword evidence="8" id="KW-0238">DNA-binding</keyword>
<dbReference type="Pfam" id="PF00096">
    <property type="entry name" value="zf-C2H2"/>
    <property type="match status" value="1"/>
</dbReference>
<protein>
    <recommendedName>
        <fullName evidence="12">C2H2-type domain-containing protein</fullName>
    </recommendedName>
</protein>
<keyword evidence="14" id="KW-1185">Reference proteome</keyword>
<evidence type="ECO:0000256" key="6">
    <source>
        <dbReference type="ARBA" id="ARBA00022833"/>
    </source>
</evidence>
<dbReference type="EMBL" id="BMAV01015817">
    <property type="protein sequence ID" value="GFY66092.1"/>
    <property type="molecule type" value="Genomic_DNA"/>
</dbReference>
<dbReference type="GO" id="GO:0005634">
    <property type="term" value="C:nucleus"/>
    <property type="evidence" value="ECO:0007669"/>
    <property type="project" value="UniProtKB-SubCell"/>
</dbReference>
<dbReference type="PROSITE" id="PS50157">
    <property type="entry name" value="ZINC_FINGER_C2H2_2"/>
    <property type="match status" value="3"/>
</dbReference>
<comment type="subcellular location">
    <subcellularLocation>
        <location evidence="1">Nucleus</location>
    </subcellularLocation>
</comment>
<sequence length="236" mass="27663">MSNRNDEHLFKKESHTIDTSRSMCDKEELVNKLQEHDSSVESFKSSHSQVEISYFERSFICDLCLKTMNSSASLLKHNCIHSNKKHFHHDVCQETVPEMGQLSQQKRTDTKERSFQCTVFEQVFPENKIKREKSIQSDVCEQNFLIQICSFARCVPILEKTHQCNLCGKTFSKKCHLEIYIRKHTGEKPFQCVVCEQRFSQGRSLNRHMRSHTEEKPFSVMYVTECFLENVILIGI</sequence>
<evidence type="ECO:0000256" key="3">
    <source>
        <dbReference type="ARBA" id="ARBA00022723"/>
    </source>
</evidence>
<dbReference type="GO" id="GO:0010468">
    <property type="term" value="P:regulation of gene expression"/>
    <property type="evidence" value="ECO:0007669"/>
    <property type="project" value="TreeGrafter"/>
</dbReference>
<evidence type="ECO:0000256" key="1">
    <source>
        <dbReference type="ARBA" id="ARBA00004123"/>
    </source>
</evidence>
<dbReference type="AlphaFoldDB" id="A0A8X6Y8D6"/>
<evidence type="ECO:0000256" key="5">
    <source>
        <dbReference type="ARBA" id="ARBA00022771"/>
    </source>
</evidence>
<dbReference type="GO" id="GO:0008270">
    <property type="term" value="F:zinc ion binding"/>
    <property type="evidence" value="ECO:0007669"/>
    <property type="project" value="UniProtKB-KW"/>
</dbReference>
<dbReference type="OrthoDB" id="6910977at2759"/>
<evidence type="ECO:0000256" key="9">
    <source>
        <dbReference type="ARBA" id="ARBA00023163"/>
    </source>
</evidence>
<keyword evidence="4" id="KW-0677">Repeat</keyword>
<organism evidence="13 14">
    <name type="scientific">Trichonephila inaurata madagascariensis</name>
    <dbReference type="NCBI Taxonomy" id="2747483"/>
    <lineage>
        <taxon>Eukaryota</taxon>
        <taxon>Metazoa</taxon>
        <taxon>Ecdysozoa</taxon>
        <taxon>Arthropoda</taxon>
        <taxon>Chelicerata</taxon>
        <taxon>Arachnida</taxon>
        <taxon>Araneae</taxon>
        <taxon>Araneomorphae</taxon>
        <taxon>Entelegynae</taxon>
        <taxon>Araneoidea</taxon>
        <taxon>Nephilidae</taxon>
        <taxon>Trichonephila</taxon>
        <taxon>Trichonephila inaurata</taxon>
    </lineage>
</organism>
<dbReference type="PROSITE" id="PS00028">
    <property type="entry name" value="ZINC_FINGER_C2H2_1"/>
    <property type="match status" value="2"/>
</dbReference>
<dbReference type="PANTHER" id="PTHR16515">
    <property type="entry name" value="PR DOMAIN ZINC FINGER PROTEIN"/>
    <property type="match status" value="1"/>
</dbReference>
<comment type="caution">
    <text evidence="13">The sequence shown here is derived from an EMBL/GenBank/DDBJ whole genome shotgun (WGS) entry which is preliminary data.</text>
</comment>